<gene>
    <name evidence="1" type="ORF">ONZ51_g3871</name>
</gene>
<protein>
    <recommendedName>
        <fullName evidence="3">F-box domain-containing protein</fullName>
    </recommendedName>
</protein>
<evidence type="ECO:0000313" key="2">
    <source>
        <dbReference type="Proteomes" id="UP001215151"/>
    </source>
</evidence>
<dbReference type="Proteomes" id="UP001215151">
    <property type="component" value="Unassembled WGS sequence"/>
</dbReference>
<comment type="caution">
    <text evidence="1">The sequence shown here is derived from an EMBL/GenBank/DDBJ whole genome shotgun (WGS) entry which is preliminary data.</text>
</comment>
<keyword evidence="2" id="KW-1185">Reference proteome</keyword>
<sequence>MSNSAAPVTPVQRVWLIDEVVRNILDQVPSVGCSRTLASCARVSTALSEPALDALWSRMSGLLPLCRLLPHSSDADVGHPDHSEQMLAAADTIDSYAVISDRDWSRFMRYARRVRKLHYHCREGPTERLRHRTFAALLQRAAHAGVPLLPRLEELSWLQSSEDIAHYRHFISPSLRRVTIYVQPSLQPEHQHANELLQLLNEQSPDVEELSLEGVQLAALLRPLRAFKRLRSLRLGPVNIPVSVVLSYCAMMPGLSSLSVDLTHSPAYLGGFSDDSSLEALQVLRVSGPPSPIEELINAVRSSSLRSAHLSILVPEHDRDGGARCVATLASRFATSLDRVLVEYKRSADRLAPPVPRAFSHYAQPLLSLRGLRKCTIVVEDTLPVLMSDADVHAMAEAWPRLVALEVTLRSSAALPSIVALSAFARGCPQLESLRIPIAQDVSALDSDSAGARGETEDPGPRHGLRRLWLSGVGFTKRDSYGVMKYLVRTFPVVDLLPMVSAGVLRSDGIYRV</sequence>
<dbReference type="Gene3D" id="3.80.10.10">
    <property type="entry name" value="Ribonuclease Inhibitor"/>
    <property type="match status" value="1"/>
</dbReference>
<dbReference type="SUPFAM" id="SSF52047">
    <property type="entry name" value="RNI-like"/>
    <property type="match status" value="1"/>
</dbReference>
<dbReference type="EMBL" id="JAPEVG010000070">
    <property type="protein sequence ID" value="KAJ8487966.1"/>
    <property type="molecule type" value="Genomic_DNA"/>
</dbReference>
<evidence type="ECO:0008006" key="3">
    <source>
        <dbReference type="Google" id="ProtNLM"/>
    </source>
</evidence>
<accession>A0AAD7TX50</accession>
<evidence type="ECO:0000313" key="1">
    <source>
        <dbReference type="EMBL" id="KAJ8487966.1"/>
    </source>
</evidence>
<proteinExistence type="predicted"/>
<dbReference type="InterPro" id="IPR032675">
    <property type="entry name" value="LRR_dom_sf"/>
</dbReference>
<name>A0AAD7TX50_9APHY</name>
<organism evidence="1 2">
    <name type="scientific">Trametes cubensis</name>
    <dbReference type="NCBI Taxonomy" id="1111947"/>
    <lineage>
        <taxon>Eukaryota</taxon>
        <taxon>Fungi</taxon>
        <taxon>Dikarya</taxon>
        <taxon>Basidiomycota</taxon>
        <taxon>Agaricomycotina</taxon>
        <taxon>Agaricomycetes</taxon>
        <taxon>Polyporales</taxon>
        <taxon>Polyporaceae</taxon>
        <taxon>Trametes</taxon>
    </lineage>
</organism>
<reference evidence="1" key="1">
    <citation type="submission" date="2022-11" db="EMBL/GenBank/DDBJ databases">
        <title>Genome Sequence of Cubamyces cubensis.</title>
        <authorList>
            <person name="Buettner E."/>
        </authorList>
    </citation>
    <scope>NUCLEOTIDE SEQUENCE</scope>
    <source>
        <strain evidence="1">MPL-01</strain>
    </source>
</reference>
<dbReference type="AlphaFoldDB" id="A0AAD7TX50"/>